<gene>
    <name evidence="1" type="ORF">GOODEAATRI_007271</name>
</gene>
<keyword evidence="2" id="KW-1185">Reference proteome</keyword>
<reference evidence="1 2" key="1">
    <citation type="submission" date="2021-06" db="EMBL/GenBank/DDBJ databases">
        <authorList>
            <person name="Palmer J.M."/>
        </authorList>
    </citation>
    <scope>NUCLEOTIDE SEQUENCE [LARGE SCALE GENOMIC DNA]</scope>
    <source>
        <strain evidence="1 2">GA_2019</strain>
        <tissue evidence="1">Muscle</tissue>
    </source>
</reference>
<accession>A0ABV0MGU5</accession>
<organism evidence="1 2">
    <name type="scientific">Goodea atripinnis</name>
    <dbReference type="NCBI Taxonomy" id="208336"/>
    <lineage>
        <taxon>Eukaryota</taxon>
        <taxon>Metazoa</taxon>
        <taxon>Chordata</taxon>
        <taxon>Craniata</taxon>
        <taxon>Vertebrata</taxon>
        <taxon>Euteleostomi</taxon>
        <taxon>Actinopterygii</taxon>
        <taxon>Neopterygii</taxon>
        <taxon>Teleostei</taxon>
        <taxon>Neoteleostei</taxon>
        <taxon>Acanthomorphata</taxon>
        <taxon>Ovalentaria</taxon>
        <taxon>Atherinomorphae</taxon>
        <taxon>Cyprinodontiformes</taxon>
        <taxon>Goodeidae</taxon>
        <taxon>Goodea</taxon>
    </lineage>
</organism>
<evidence type="ECO:0000313" key="2">
    <source>
        <dbReference type="Proteomes" id="UP001476798"/>
    </source>
</evidence>
<protein>
    <submittedName>
        <fullName evidence="1">Uncharacterized protein</fullName>
    </submittedName>
</protein>
<proteinExistence type="predicted"/>
<dbReference type="Proteomes" id="UP001476798">
    <property type="component" value="Unassembled WGS sequence"/>
</dbReference>
<sequence length="130" mass="15123">MLKTVLPQDQVLWLLLLHEDPEVRTVTAYQISPRTTRAMARSKQLDTFENALFYNNDWESADEELPGVDILPISYQQFKYPAFCYNCNSVDYLHQCQLICYRLQPPLPPVNSAKMNQQHTQAPTTQPFCQ</sequence>
<dbReference type="EMBL" id="JAHRIO010000362">
    <property type="protein sequence ID" value="MEQ2157964.1"/>
    <property type="molecule type" value="Genomic_DNA"/>
</dbReference>
<evidence type="ECO:0000313" key="1">
    <source>
        <dbReference type="EMBL" id="MEQ2157964.1"/>
    </source>
</evidence>
<name>A0ABV0MGU5_9TELE</name>
<comment type="caution">
    <text evidence="1">The sequence shown here is derived from an EMBL/GenBank/DDBJ whole genome shotgun (WGS) entry which is preliminary data.</text>
</comment>